<sequence>MAHEVQAHGGLAASQHPVGVEREAPVAGRAQACVGLGEVMGLGLLADHVDAAARGACPAKDRVRALDDFDRLRVEEVAAVVLPTVAQPVDLQVGVGAEAADVDAVARACTALARIEGDARHIGQRLLQAQGVLLLEHLPRHHRNGLGHVQQRLGVLDRVGCLGARAGRARPRNGDRRQLDLAIL</sequence>
<feature type="non-terminal residue" evidence="1">
    <location>
        <position position="184"/>
    </location>
</feature>
<reference evidence="1" key="1">
    <citation type="journal article" date="2008" name="Science">
        <title>The Physcomitrella genome reveals evolutionary insights into the conquest of land by plants.</title>
        <authorList>
            <person name="Rensing S."/>
            <person name="Lang D."/>
            <person name="Zimmer A."/>
            <person name="Terry A."/>
            <person name="Salamov A."/>
            <person name="Shapiro H."/>
            <person name="Nishiyama T."/>
            <person name="Perroud P.-F."/>
            <person name="Lindquist E."/>
            <person name="Kamisugi Y."/>
            <person name="Tanahashi T."/>
            <person name="Sakakibara K."/>
            <person name="Fujita T."/>
            <person name="Oishi K."/>
            <person name="Shin-I T."/>
            <person name="Kuroki Y."/>
            <person name="Toyoda A."/>
            <person name="Suzuki Y."/>
            <person name="Hashimoto A."/>
            <person name="Yamaguchi K."/>
            <person name="Sugano A."/>
            <person name="Kohara Y."/>
            <person name="Fujiyama A."/>
            <person name="Anterola A."/>
            <person name="Aoki S."/>
            <person name="Ashton N."/>
            <person name="Barbazuk W.B."/>
            <person name="Barker E."/>
            <person name="Bennetzen J."/>
            <person name="Bezanilla M."/>
            <person name="Blankenship R."/>
            <person name="Cho S.H."/>
            <person name="Dutcher S."/>
            <person name="Estelle M."/>
            <person name="Fawcett J.A."/>
            <person name="Gundlach H."/>
            <person name="Hanada K."/>
            <person name="Heyl A."/>
            <person name="Hicks K.A."/>
            <person name="Hugh J."/>
            <person name="Lohr M."/>
            <person name="Mayer K."/>
            <person name="Melkozernov A."/>
            <person name="Murata T."/>
            <person name="Nelson D."/>
            <person name="Pils B."/>
            <person name="Prigge M."/>
            <person name="Reiss B."/>
            <person name="Renner T."/>
            <person name="Rombauts S."/>
            <person name="Rushton P."/>
            <person name="Sanderfoot A."/>
            <person name="Schween G."/>
            <person name="Shiu S.-H."/>
            <person name="Stueber K."/>
            <person name="Theodoulou F.L."/>
            <person name="Tu H."/>
            <person name="Van de Peer Y."/>
            <person name="Verrier P.J."/>
            <person name="Waters E."/>
            <person name="Wood A."/>
            <person name="Yang L."/>
            <person name="Cove D."/>
            <person name="Cuming A."/>
            <person name="Hasebe M."/>
            <person name="Lucas S."/>
            <person name="Mishler D.B."/>
            <person name="Reski R."/>
            <person name="Grigoriev I."/>
            <person name="Quatrano R.S."/>
            <person name="Boore J.L."/>
        </authorList>
    </citation>
    <scope>NUCLEOTIDE SEQUENCE [LARGE SCALE GENOMIC DNA]</scope>
</reference>
<dbReference type="EMBL" id="DS546531">
    <property type="protein sequence ID" value="EDQ48355.1"/>
    <property type="molecule type" value="Genomic_DNA"/>
</dbReference>
<organism>
    <name type="scientific">Physcomitrium patens</name>
    <name type="common">Spreading-leaved earth moss</name>
    <name type="synonym">Physcomitrella patens</name>
    <dbReference type="NCBI Taxonomy" id="3218"/>
    <lineage>
        <taxon>Eukaryota</taxon>
        <taxon>Viridiplantae</taxon>
        <taxon>Streptophyta</taxon>
        <taxon>Embryophyta</taxon>
        <taxon>Bryophyta</taxon>
        <taxon>Bryophytina</taxon>
        <taxon>Bryopsida</taxon>
        <taxon>Funariidae</taxon>
        <taxon>Funariales</taxon>
        <taxon>Funariaceae</taxon>
        <taxon>Physcomitrium</taxon>
    </lineage>
</organism>
<dbReference type="AlphaFoldDB" id="A9U7J9"/>
<gene>
    <name evidence="1" type="ORF">PHYPADRAFT_103925</name>
</gene>
<protein>
    <submittedName>
        <fullName evidence="1">Predicted protein</fullName>
    </submittedName>
</protein>
<evidence type="ECO:0000313" key="1">
    <source>
        <dbReference type="EMBL" id="EDQ48355.1"/>
    </source>
</evidence>
<proteinExistence type="predicted"/>
<accession>A9U7J9</accession>
<name>A9U7J9_PHYPA</name>